<name>A0ABT1UM51_9GAMM</name>
<dbReference type="InterPro" id="IPR013654">
    <property type="entry name" value="PAS_2"/>
</dbReference>
<proteinExistence type="predicted"/>
<evidence type="ECO:0000256" key="2">
    <source>
        <dbReference type="ARBA" id="ARBA00022606"/>
    </source>
</evidence>
<dbReference type="PROSITE" id="PS50887">
    <property type="entry name" value="GGDEF"/>
    <property type="match status" value="1"/>
</dbReference>
<dbReference type="InterPro" id="IPR043150">
    <property type="entry name" value="Phytochrome_PHY_sf"/>
</dbReference>
<evidence type="ECO:0000313" key="10">
    <source>
        <dbReference type="EMBL" id="MCQ8183316.1"/>
    </source>
</evidence>
<protein>
    <submittedName>
        <fullName evidence="10">EAL domain-containing protein</fullName>
    </submittedName>
</protein>
<dbReference type="Pfam" id="PF01590">
    <property type="entry name" value="GAF"/>
    <property type="match status" value="1"/>
</dbReference>
<dbReference type="Gene3D" id="3.30.70.270">
    <property type="match status" value="1"/>
</dbReference>
<dbReference type="PROSITE" id="PS50046">
    <property type="entry name" value="PHYTOCHROME_2"/>
    <property type="match status" value="1"/>
</dbReference>
<dbReference type="Gene3D" id="3.30.450.40">
    <property type="match status" value="1"/>
</dbReference>
<dbReference type="Pfam" id="PF00990">
    <property type="entry name" value="GGDEF"/>
    <property type="match status" value="1"/>
</dbReference>
<dbReference type="InterPro" id="IPR000160">
    <property type="entry name" value="GGDEF_dom"/>
</dbReference>
<dbReference type="Proteomes" id="UP001524569">
    <property type="component" value="Unassembled WGS sequence"/>
</dbReference>
<dbReference type="PROSITE" id="PS50113">
    <property type="entry name" value="PAC"/>
    <property type="match status" value="1"/>
</dbReference>
<dbReference type="InterPro" id="IPR043128">
    <property type="entry name" value="Rev_trsase/Diguanyl_cyclase"/>
</dbReference>
<dbReference type="InterPro" id="IPR035919">
    <property type="entry name" value="EAL_sf"/>
</dbReference>
<feature type="domain" description="Phytochrome chromophore attachment site" evidence="5">
    <location>
        <begin position="153"/>
        <end position="304"/>
    </location>
</feature>
<dbReference type="NCBIfam" id="TIGR00229">
    <property type="entry name" value="sensory_box"/>
    <property type="match status" value="1"/>
</dbReference>
<dbReference type="Pfam" id="PF08446">
    <property type="entry name" value="PAS_2"/>
    <property type="match status" value="1"/>
</dbReference>
<keyword evidence="3" id="KW-0157">Chromophore</keyword>
<evidence type="ECO:0000256" key="1">
    <source>
        <dbReference type="ARBA" id="ARBA00022543"/>
    </source>
</evidence>
<comment type="caution">
    <text evidence="10">The sequence shown here is derived from an EMBL/GenBank/DDBJ whole genome shotgun (WGS) entry which is preliminary data.</text>
</comment>
<dbReference type="SMART" id="SM00267">
    <property type="entry name" value="GGDEF"/>
    <property type="match status" value="1"/>
</dbReference>
<dbReference type="Pfam" id="PF00563">
    <property type="entry name" value="EAL"/>
    <property type="match status" value="1"/>
</dbReference>
<evidence type="ECO:0000259" key="9">
    <source>
        <dbReference type="PROSITE" id="PS50887"/>
    </source>
</evidence>
<gene>
    <name evidence="10" type="ORF">NP603_19540</name>
</gene>
<dbReference type="PROSITE" id="PS50112">
    <property type="entry name" value="PAS"/>
    <property type="match status" value="1"/>
</dbReference>
<evidence type="ECO:0000313" key="11">
    <source>
        <dbReference type="Proteomes" id="UP001524569"/>
    </source>
</evidence>
<dbReference type="PROSITE" id="PS50883">
    <property type="entry name" value="EAL"/>
    <property type="match status" value="1"/>
</dbReference>
<dbReference type="RefSeq" id="WP_256612530.1">
    <property type="nucleotide sequence ID" value="NZ_JANIBM010000043.1"/>
</dbReference>
<dbReference type="PANTHER" id="PTHR44757:SF2">
    <property type="entry name" value="BIOFILM ARCHITECTURE MAINTENANCE PROTEIN MBAA"/>
    <property type="match status" value="1"/>
</dbReference>
<dbReference type="PANTHER" id="PTHR44757">
    <property type="entry name" value="DIGUANYLATE CYCLASE DGCP"/>
    <property type="match status" value="1"/>
</dbReference>
<dbReference type="Pfam" id="PF00360">
    <property type="entry name" value="PHY"/>
    <property type="match status" value="1"/>
</dbReference>
<keyword evidence="4" id="KW-0675">Receptor</keyword>
<feature type="domain" description="PAC" evidence="7">
    <location>
        <begin position="600"/>
        <end position="652"/>
    </location>
</feature>
<dbReference type="SUPFAM" id="SSF55785">
    <property type="entry name" value="PYP-like sensor domain (PAS domain)"/>
    <property type="match status" value="2"/>
</dbReference>
<dbReference type="InterPro" id="IPR035965">
    <property type="entry name" value="PAS-like_dom_sf"/>
</dbReference>
<feature type="domain" description="PAS" evidence="6">
    <location>
        <begin position="527"/>
        <end position="572"/>
    </location>
</feature>
<dbReference type="InterPro" id="IPR001610">
    <property type="entry name" value="PAC"/>
</dbReference>
<dbReference type="SMART" id="SM00052">
    <property type="entry name" value="EAL"/>
    <property type="match status" value="1"/>
</dbReference>
<dbReference type="InterPro" id="IPR000700">
    <property type="entry name" value="PAS-assoc_C"/>
</dbReference>
<keyword evidence="2" id="KW-0716">Sensory transduction</keyword>
<feature type="domain" description="EAL" evidence="8">
    <location>
        <begin position="831"/>
        <end position="1085"/>
    </location>
</feature>
<dbReference type="SMART" id="SM00091">
    <property type="entry name" value="PAS"/>
    <property type="match status" value="2"/>
</dbReference>
<dbReference type="InterPro" id="IPR003018">
    <property type="entry name" value="GAF"/>
</dbReference>
<dbReference type="InterPro" id="IPR029016">
    <property type="entry name" value="GAF-like_dom_sf"/>
</dbReference>
<dbReference type="InterPro" id="IPR000014">
    <property type="entry name" value="PAS"/>
</dbReference>
<keyword evidence="1" id="KW-0600">Photoreceptor protein</keyword>
<dbReference type="CDD" id="cd01948">
    <property type="entry name" value="EAL"/>
    <property type="match status" value="1"/>
</dbReference>
<dbReference type="Gene3D" id="3.30.450.270">
    <property type="match status" value="1"/>
</dbReference>
<evidence type="ECO:0000259" key="8">
    <source>
        <dbReference type="PROSITE" id="PS50883"/>
    </source>
</evidence>
<keyword evidence="11" id="KW-1185">Reference proteome</keyword>
<feature type="domain" description="GGDEF" evidence="9">
    <location>
        <begin position="684"/>
        <end position="822"/>
    </location>
</feature>
<dbReference type="NCBIfam" id="TIGR00254">
    <property type="entry name" value="GGDEF"/>
    <property type="match status" value="1"/>
</dbReference>
<evidence type="ECO:0000256" key="4">
    <source>
        <dbReference type="ARBA" id="ARBA00023170"/>
    </source>
</evidence>
<dbReference type="Gene3D" id="3.30.450.20">
    <property type="entry name" value="PAS domain"/>
    <property type="match status" value="2"/>
</dbReference>
<dbReference type="InterPro" id="IPR052155">
    <property type="entry name" value="Biofilm_reg_signaling"/>
</dbReference>
<organism evidence="10 11">
    <name type="scientific">Methylomonas aurea</name>
    <dbReference type="NCBI Taxonomy" id="2952224"/>
    <lineage>
        <taxon>Bacteria</taxon>
        <taxon>Pseudomonadati</taxon>
        <taxon>Pseudomonadota</taxon>
        <taxon>Gammaproteobacteria</taxon>
        <taxon>Methylococcales</taxon>
        <taxon>Methylococcaceae</taxon>
        <taxon>Methylomonas</taxon>
    </lineage>
</organism>
<dbReference type="SUPFAM" id="SSF55073">
    <property type="entry name" value="Nucleotide cyclase"/>
    <property type="match status" value="1"/>
</dbReference>
<dbReference type="Gene3D" id="3.20.20.450">
    <property type="entry name" value="EAL domain"/>
    <property type="match status" value="1"/>
</dbReference>
<dbReference type="Pfam" id="PF13426">
    <property type="entry name" value="PAS_9"/>
    <property type="match status" value="1"/>
</dbReference>
<dbReference type="SUPFAM" id="SSF55781">
    <property type="entry name" value="GAF domain-like"/>
    <property type="match status" value="2"/>
</dbReference>
<evidence type="ECO:0000256" key="3">
    <source>
        <dbReference type="ARBA" id="ARBA00022991"/>
    </source>
</evidence>
<dbReference type="InterPro" id="IPR016132">
    <property type="entry name" value="Phyto_chromo_attachment"/>
</dbReference>
<dbReference type="InterPro" id="IPR001633">
    <property type="entry name" value="EAL_dom"/>
</dbReference>
<dbReference type="SMART" id="SM00065">
    <property type="entry name" value="GAF"/>
    <property type="match status" value="1"/>
</dbReference>
<dbReference type="EMBL" id="JANIBM010000043">
    <property type="protein sequence ID" value="MCQ8183316.1"/>
    <property type="molecule type" value="Genomic_DNA"/>
</dbReference>
<evidence type="ECO:0000259" key="5">
    <source>
        <dbReference type="PROSITE" id="PS50046"/>
    </source>
</evidence>
<dbReference type="CDD" id="cd00130">
    <property type="entry name" value="PAS"/>
    <property type="match status" value="1"/>
</dbReference>
<dbReference type="SUPFAM" id="SSF141868">
    <property type="entry name" value="EAL domain-like"/>
    <property type="match status" value="1"/>
</dbReference>
<evidence type="ECO:0000259" key="7">
    <source>
        <dbReference type="PROSITE" id="PS50113"/>
    </source>
</evidence>
<sequence length="1088" mass="120428">MTSISREQLEQALQKCESEPIHQIGQIQPHGALLVVGLDSEMQIVQVSANLDRFFARSAEQILGLPFAELCGDRAAEQLLALADSVRARNTASGKLNVVVAGSPMELEAHVYPCNGGLAVELMAESGERQEALLAELLLQMQHALLQADNDCEYQRYFDQVAILVRTLCGYDSVMIYRFDSEWNGEVISQSRIEAAPSYLGLHFPASDIPAQARRLYTLNLVRVVADIEADPVPLLPALNPLAGEPLDMTYSALRCLSPIHIQYLRNIGVSASMVVSIMQNGRLWGLIACHHHAPKRVSLAEREAAVFISRMTSAKLAAIEAVEQHNHVTSANHLIGELLNYIFTSQEETILQRLLPELMHLLHANGVLALVDGRRHSHGLVPNPAQMDGLLQWLAGKAFNHSFSCDHLAKHFAPAADYQDIASGLLCTPLAADVNNGIVWFRAEKPRTVKWAGQAEKGLVADEAGGYRLTPRKSFEVWSELWRGRSAPWTHVELGMANMLAVTLPEGLAQKSRLDQALKAQSLLDAELRIAATAFESQEGILVLDSAHNILRVNRAFSRITGYPAELVVGKDPRELKLDMQHITNYAEMWDAVDAGGAWEGETLIQAIDGRLFPVHLAISAVTDQDGKLKNYVASFIDISLLKAAAEEIERLAFYDALTGLPNRRLLQDRLKHALAISARSGRPGALLFIDLDNFKMLNDTLGHDMGDLLLQQVARRLSACVREGDTVARLGGDEFVVMLTELGEEKHDALAQTEIVANKILATLTSPYLLKEHEYRNSPSVGAVLFRDHEFDIEALLKQADIAMYQAKKAGKNTVRFFDPQMQANINARMKLEADLHRALAENRFLLHYQPQVGKNRVVFGAEVLIRCLHPESGLIPPKDFIALAEEIGLISQIGQWVLETACRQLKQWEADPKTRHLQLAVNVSPRQFRQADFVDSVVQILREIAIEPSRLKLELTESLVLDDIEDTIVKMHALRGFGVHFSMDDFGTGNSSLSNLRKLPIAQLKIDQSFVRDILDDPDDTVIVQTIIAMAKNLGMEVIAEGVETGAQRAFLEQHGCDAFQGYLFGKPMPIADFEALLRGGLPQV</sequence>
<dbReference type="InterPro" id="IPR013515">
    <property type="entry name" value="Phytochrome_cen-reg"/>
</dbReference>
<dbReference type="InterPro" id="IPR029787">
    <property type="entry name" value="Nucleotide_cyclase"/>
</dbReference>
<accession>A0ABT1UM51</accession>
<evidence type="ECO:0000259" key="6">
    <source>
        <dbReference type="PROSITE" id="PS50112"/>
    </source>
</evidence>
<reference evidence="10 11" key="1">
    <citation type="submission" date="2022-07" db="EMBL/GenBank/DDBJ databases">
        <title>Methylomonas rivi sp. nov., Methylomonas rosea sp. nov., Methylomonas aureus sp. nov. and Methylomonas subterranea sp. nov., four novel methanotrophs isolated from a freshwater creek and the deep terrestrial subsurface.</title>
        <authorList>
            <person name="Abin C."/>
            <person name="Sankaranarayanan K."/>
            <person name="Garner C."/>
            <person name="Sindelar R."/>
            <person name="Kotary K."/>
            <person name="Garner R."/>
            <person name="Barclay S."/>
            <person name="Lawson P."/>
            <person name="Krumholz L."/>
        </authorList>
    </citation>
    <scope>NUCLEOTIDE SEQUENCE [LARGE SCALE GENOMIC DNA]</scope>
    <source>
        <strain evidence="10 11">SURF-1</strain>
    </source>
</reference>
<dbReference type="CDD" id="cd01949">
    <property type="entry name" value="GGDEF"/>
    <property type="match status" value="1"/>
</dbReference>
<dbReference type="SMART" id="SM00086">
    <property type="entry name" value="PAC"/>
    <property type="match status" value="1"/>
</dbReference>